<dbReference type="Pfam" id="PF00768">
    <property type="entry name" value="Peptidase_S11"/>
    <property type="match status" value="1"/>
</dbReference>
<feature type="chain" id="PRO_5012820425" evidence="10">
    <location>
        <begin position="29"/>
        <end position="389"/>
    </location>
</feature>
<dbReference type="AlphaFoldDB" id="A0A1T0CQX7"/>
<keyword evidence="6" id="KW-0961">Cell wall biogenesis/degradation</keyword>
<dbReference type="RefSeq" id="WP_078253795.1">
    <property type="nucleotide sequence ID" value="NZ_MUYU01000009.1"/>
</dbReference>
<dbReference type="GO" id="GO:0009252">
    <property type="term" value="P:peptidoglycan biosynthetic process"/>
    <property type="evidence" value="ECO:0007669"/>
    <property type="project" value="UniProtKB-KW"/>
</dbReference>
<evidence type="ECO:0000256" key="10">
    <source>
        <dbReference type="SAM" id="SignalP"/>
    </source>
</evidence>
<keyword evidence="2 10" id="KW-0732">Signal</keyword>
<keyword evidence="13" id="KW-1185">Reference proteome</keyword>
<keyword evidence="3" id="KW-0378">Hydrolase</keyword>
<gene>
    <name evidence="12" type="ORF">B0680_04150</name>
</gene>
<dbReference type="Gene3D" id="3.40.710.10">
    <property type="entry name" value="DD-peptidase/beta-lactamase superfamily"/>
    <property type="match status" value="1"/>
</dbReference>
<evidence type="ECO:0000313" key="13">
    <source>
        <dbReference type="Proteomes" id="UP000189800"/>
    </source>
</evidence>
<dbReference type="EMBL" id="MUYU01000009">
    <property type="protein sequence ID" value="OOS24629.1"/>
    <property type="molecule type" value="Genomic_DNA"/>
</dbReference>
<comment type="similarity">
    <text evidence="1 9">Belongs to the peptidase S11 family.</text>
</comment>
<dbReference type="InterPro" id="IPR012338">
    <property type="entry name" value="Beta-lactam/transpept-like"/>
</dbReference>
<accession>A0A1T0CQX7</accession>
<dbReference type="Proteomes" id="UP000189800">
    <property type="component" value="Unassembled WGS sequence"/>
</dbReference>
<feature type="signal peptide" evidence="10">
    <location>
        <begin position="1"/>
        <end position="28"/>
    </location>
</feature>
<reference evidence="12 13" key="1">
    <citation type="submission" date="2017-02" db="EMBL/GenBank/DDBJ databases">
        <title>Draft genome sequence of Moraxella pluranimalium CCUG 54913T type strain.</title>
        <authorList>
            <person name="Salva-Serra F."/>
            <person name="Engstrom-Jakobsson H."/>
            <person name="Thorell K."/>
            <person name="Jaen-Luchoro D."/>
            <person name="Gonzales-Siles L."/>
            <person name="Karlsson R."/>
            <person name="Yazdan S."/>
            <person name="Boulund F."/>
            <person name="Johnning A."/>
            <person name="Engstrand L."/>
            <person name="Kristiansson E."/>
            <person name="Moore E."/>
        </authorList>
    </citation>
    <scope>NUCLEOTIDE SEQUENCE [LARGE SCALE GENOMIC DNA]</scope>
    <source>
        <strain evidence="12 13">CCUG 54913</strain>
    </source>
</reference>
<dbReference type="OrthoDB" id="5688590at2"/>
<evidence type="ECO:0000313" key="12">
    <source>
        <dbReference type="EMBL" id="OOS24629.1"/>
    </source>
</evidence>
<evidence type="ECO:0000256" key="8">
    <source>
        <dbReference type="PIRSR" id="PIRSR618044-2"/>
    </source>
</evidence>
<dbReference type="InterPro" id="IPR018044">
    <property type="entry name" value="Peptidase_S11"/>
</dbReference>
<dbReference type="GO" id="GO:0009002">
    <property type="term" value="F:serine-type D-Ala-D-Ala carboxypeptidase activity"/>
    <property type="evidence" value="ECO:0007669"/>
    <property type="project" value="InterPro"/>
</dbReference>
<dbReference type="SUPFAM" id="SSF56601">
    <property type="entry name" value="beta-lactamase/transpeptidase-like"/>
    <property type="match status" value="1"/>
</dbReference>
<feature type="active site" description="Proton acceptor" evidence="7">
    <location>
        <position position="172"/>
    </location>
</feature>
<evidence type="ECO:0000256" key="3">
    <source>
        <dbReference type="ARBA" id="ARBA00022801"/>
    </source>
</evidence>
<organism evidence="12 13">
    <name type="scientific">Moraxella pluranimalium</name>
    <dbReference type="NCBI Taxonomy" id="470453"/>
    <lineage>
        <taxon>Bacteria</taxon>
        <taxon>Pseudomonadati</taxon>
        <taxon>Pseudomonadota</taxon>
        <taxon>Gammaproteobacteria</taxon>
        <taxon>Moraxellales</taxon>
        <taxon>Moraxellaceae</taxon>
        <taxon>Moraxella</taxon>
    </lineage>
</organism>
<dbReference type="PRINTS" id="PR00725">
    <property type="entry name" value="DADACBPTASE1"/>
</dbReference>
<feature type="binding site" evidence="8">
    <location>
        <position position="339"/>
    </location>
    <ligand>
        <name>substrate</name>
    </ligand>
</feature>
<dbReference type="PANTHER" id="PTHR21581">
    <property type="entry name" value="D-ALANYL-D-ALANINE CARBOXYPEPTIDASE"/>
    <property type="match status" value="1"/>
</dbReference>
<evidence type="ECO:0000256" key="6">
    <source>
        <dbReference type="ARBA" id="ARBA00023316"/>
    </source>
</evidence>
<evidence type="ECO:0000256" key="5">
    <source>
        <dbReference type="ARBA" id="ARBA00022984"/>
    </source>
</evidence>
<evidence type="ECO:0000256" key="9">
    <source>
        <dbReference type="RuleBase" id="RU004016"/>
    </source>
</evidence>
<dbReference type="STRING" id="470453.B0680_04150"/>
<dbReference type="PANTHER" id="PTHR21581:SF26">
    <property type="entry name" value="D-ALANYL-D-ALANINE ENDOPEPTIDASE"/>
    <property type="match status" value="1"/>
</dbReference>
<evidence type="ECO:0000256" key="2">
    <source>
        <dbReference type="ARBA" id="ARBA00022729"/>
    </source>
</evidence>
<name>A0A1T0CQX7_9GAMM</name>
<dbReference type="GO" id="GO:0071555">
    <property type="term" value="P:cell wall organization"/>
    <property type="evidence" value="ECO:0007669"/>
    <property type="project" value="UniProtKB-KW"/>
</dbReference>
<protein>
    <submittedName>
        <fullName evidence="12">Peptidase S11</fullName>
    </submittedName>
</protein>
<evidence type="ECO:0000259" key="11">
    <source>
        <dbReference type="Pfam" id="PF00768"/>
    </source>
</evidence>
<dbReference type="GO" id="GO:0006508">
    <property type="term" value="P:proteolysis"/>
    <property type="evidence" value="ECO:0007669"/>
    <property type="project" value="InterPro"/>
</dbReference>
<feature type="active site" description="Acyl-ester intermediate" evidence="7">
    <location>
        <position position="169"/>
    </location>
</feature>
<sequence>MKPTQFTKRTSKHLALMLAVVASSSASAFVVDNSQSKTVSSTNGVTTSNQRAYAVGESVTVQSTPTYTISQSEYYEPAPTYTSTPAPAPQLSQSQTVSVAPAGSQPVQAQASTNYSTQQYNNYNFSSGSSFAGDQLAISPRSAAVLVYDIQSDQVLFAKNADVQRSIASISKVMTAMVILDAQLDMREEITLIASDLVGAKQASTRLKAGDRMTRSEFTLMMLMRSENPAAKALGRTYPGGYDAFIDAMNRKAQELGMYQTAFSDTSGLDPRNRSSATDLVKMMKAVNTDPRYHSIRNFSTAPQYDFYIANYNSGNRTYKGNNTNRLVREGTYPIGVQKTGFIREAGYSVVMETNVNNRPAIIVQLGASNSENRWSDAESILTELAYRR</sequence>
<evidence type="ECO:0000256" key="7">
    <source>
        <dbReference type="PIRSR" id="PIRSR618044-1"/>
    </source>
</evidence>
<dbReference type="InterPro" id="IPR001967">
    <property type="entry name" value="Peptidase_S11_N"/>
</dbReference>
<proteinExistence type="inferred from homology"/>
<keyword evidence="4" id="KW-0133">Cell shape</keyword>
<dbReference type="GO" id="GO:0008360">
    <property type="term" value="P:regulation of cell shape"/>
    <property type="evidence" value="ECO:0007669"/>
    <property type="project" value="UniProtKB-KW"/>
</dbReference>
<feature type="active site" evidence="7">
    <location>
        <position position="226"/>
    </location>
</feature>
<keyword evidence="5" id="KW-0573">Peptidoglycan synthesis</keyword>
<evidence type="ECO:0000256" key="4">
    <source>
        <dbReference type="ARBA" id="ARBA00022960"/>
    </source>
</evidence>
<evidence type="ECO:0000256" key="1">
    <source>
        <dbReference type="ARBA" id="ARBA00007164"/>
    </source>
</evidence>
<comment type="caution">
    <text evidence="12">The sequence shown here is derived from an EMBL/GenBank/DDBJ whole genome shotgun (WGS) entry which is preliminary data.</text>
</comment>
<feature type="domain" description="Peptidase S11 D-alanyl-D-alanine carboxypeptidase A N-terminal" evidence="11">
    <location>
        <begin position="142"/>
        <end position="369"/>
    </location>
</feature>